<dbReference type="AlphaFoldDB" id="A0A8S1XY38"/>
<proteinExistence type="predicted"/>
<keyword evidence="2" id="KW-1185">Reference proteome</keyword>
<gene>
    <name evidence="1" type="ORF">PPENT_87.1.T1440056</name>
</gene>
<evidence type="ECO:0000313" key="1">
    <source>
        <dbReference type="EMBL" id="CAD8206483.1"/>
    </source>
</evidence>
<organism evidence="1 2">
    <name type="scientific">Paramecium pentaurelia</name>
    <dbReference type="NCBI Taxonomy" id="43138"/>
    <lineage>
        <taxon>Eukaryota</taxon>
        <taxon>Sar</taxon>
        <taxon>Alveolata</taxon>
        <taxon>Ciliophora</taxon>
        <taxon>Intramacronucleata</taxon>
        <taxon>Oligohymenophorea</taxon>
        <taxon>Peniculida</taxon>
        <taxon>Parameciidae</taxon>
        <taxon>Paramecium</taxon>
    </lineage>
</organism>
<dbReference type="Proteomes" id="UP000689195">
    <property type="component" value="Unassembled WGS sequence"/>
</dbReference>
<accession>A0A8S1XY38</accession>
<evidence type="ECO:0000313" key="2">
    <source>
        <dbReference type="Proteomes" id="UP000689195"/>
    </source>
</evidence>
<protein>
    <submittedName>
        <fullName evidence="1">Uncharacterized protein</fullName>
    </submittedName>
</protein>
<reference evidence="1" key="1">
    <citation type="submission" date="2021-01" db="EMBL/GenBank/DDBJ databases">
        <authorList>
            <consortium name="Genoscope - CEA"/>
            <person name="William W."/>
        </authorList>
    </citation>
    <scope>NUCLEOTIDE SEQUENCE</scope>
</reference>
<name>A0A8S1XY38_9CILI</name>
<dbReference type="EMBL" id="CAJJDO010000144">
    <property type="protein sequence ID" value="CAD8206483.1"/>
    <property type="molecule type" value="Genomic_DNA"/>
</dbReference>
<sequence length="449" mass="52857">MNPEYICQEPSCSLSIQHSNHICFEISNLECYYNELFNSNIILDSNFYFTQIQLLKETLDKIKTTFLDKLSIQQKQYNLLLDEYQKSNPNWKLLAQNVEIGSNGLKLKIDCADILYKIGNLLKICQNFYNQNTSTQKSESRIKIKINTPIQSQTMEEEIQNIEIKAKLQDNISVGNTSEKKIIQLQYIQPDSTLILFENNNLMNYNLISKFSRQRIILCNKFHYFDKKLLIQYNNSNQLYQFDSTEKVFNQVYDFQVTDTIWFQLGQDDMIYQKSNLHFYKKSFKTKVEIQILQWNFNIKTINYLLKNHLAIFYQKLLIIYNLNNLSQSEWQLQINDNIQEIKQNTNDYLVLIGFTHLYMISIAKKSVVKKFNFGQPNCLIIPSPSIPYLFLIGYSGSVYESKAYFHNTKQLLSNIISQHPTAIFMDDQIILIGDDLGFIQKFKYALGK</sequence>
<dbReference type="OrthoDB" id="305715at2759"/>
<comment type="caution">
    <text evidence="1">The sequence shown here is derived from an EMBL/GenBank/DDBJ whole genome shotgun (WGS) entry which is preliminary data.</text>
</comment>